<reference evidence="2 3" key="1">
    <citation type="journal article" date="2019" name="Emerg. Microbes Infect.">
        <title>Comprehensive subspecies identification of 175 nontuberculous mycobacteria species based on 7547 genomic profiles.</title>
        <authorList>
            <person name="Matsumoto Y."/>
            <person name="Kinjo T."/>
            <person name="Motooka D."/>
            <person name="Nabeya D."/>
            <person name="Jung N."/>
            <person name="Uechi K."/>
            <person name="Horii T."/>
            <person name="Iida T."/>
            <person name="Fujita J."/>
            <person name="Nakamura S."/>
        </authorList>
    </citation>
    <scope>NUCLEOTIDE SEQUENCE [LARGE SCALE GENOMIC DNA]</scope>
    <source>
        <strain evidence="2 3">JCM 30996</strain>
    </source>
</reference>
<proteinExistence type="predicted"/>
<feature type="compositionally biased region" description="Polar residues" evidence="1">
    <location>
        <begin position="7"/>
        <end position="21"/>
    </location>
</feature>
<keyword evidence="3" id="KW-1185">Reference proteome</keyword>
<feature type="region of interest" description="Disordered" evidence="1">
    <location>
        <begin position="1"/>
        <end position="50"/>
    </location>
</feature>
<comment type="caution">
    <text evidence="2">The sequence shown here is derived from an EMBL/GenBank/DDBJ whole genome shotgun (WGS) entry which is preliminary data.</text>
</comment>
<organism evidence="2 3">
    <name type="scientific">Mycolicibacterium hippocampi</name>
    <dbReference type="NCBI Taxonomy" id="659824"/>
    <lineage>
        <taxon>Bacteria</taxon>
        <taxon>Bacillati</taxon>
        <taxon>Actinomycetota</taxon>
        <taxon>Actinomycetes</taxon>
        <taxon>Mycobacteriales</taxon>
        <taxon>Mycobacteriaceae</taxon>
        <taxon>Mycolicibacterium</taxon>
    </lineage>
</organism>
<dbReference type="AlphaFoldDB" id="A0A7I9ZR07"/>
<accession>A0A7I9ZR07</accession>
<dbReference type="Proteomes" id="UP000465304">
    <property type="component" value="Unassembled WGS sequence"/>
</dbReference>
<evidence type="ECO:0000313" key="2">
    <source>
        <dbReference type="EMBL" id="GFH03470.1"/>
    </source>
</evidence>
<evidence type="ECO:0000256" key="1">
    <source>
        <dbReference type="SAM" id="MobiDB-lite"/>
    </source>
</evidence>
<sequence>MAAHATVVSSGQGETTASTGAKKNPAPMYHAEPARSQINTTRSHRGMGGAGAAATVADVVTPRFVVIPPRSPAQVSGAIT</sequence>
<gene>
    <name evidence="2" type="ORF">MHIP_39530</name>
</gene>
<protein>
    <submittedName>
        <fullName evidence="2">Uncharacterized protein</fullName>
    </submittedName>
</protein>
<dbReference type="EMBL" id="BLLB01000002">
    <property type="protein sequence ID" value="GFH03470.1"/>
    <property type="molecule type" value="Genomic_DNA"/>
</dbReference>
<evidence type="ECO:0000313" key="3">
    <source>
        <dbReference type="Proteomes" id="UP000465304"/>
    </source>
</evidence>
<name>A0A7I9ZR07_9MYCO</name>